<feature type="region of interest" description="Disordered" evidence="1">
    <location>
        <begin position="34"/>
        <end position="61"/>
    </location>
</feature>
<evidence type="ECO:0000256" key="1">
    <source>
        <dbReference type="SAM" id="MobiDB-lite"/>
    </source>
</evidence>
<name>A0A7R9V629_9CHLO</name>
<reference evidence="2" key="1">
    <citation type="submission" date="2021-01" db="EMBL/GenBank/DDBJ databases">
        <authorList>
            <person name="Corre E."/>
            <person name="Pelletier E."/>
            <person name="Niang G."/>
            <person name="Scheremetjew M."/>
            <person name="Finn R."/>
            <person name="Kale V."/>
            <person name="Holt S."/>
            <person name="Cochrane G."/>
            <person name="Meng A."/>
            <person name="Brown T."/>
            <person name="Cohen L."/>
        </authorList>
    </citation>
    <scope>NUCLEOTIDE SEQUENCE</scope>
    <source>
        <strain evidence="2">CCMP219</strain>
    </source>
</reference>
<dbReference type="EMBL" id="HBEC01013321">
    <property type="protein sequence ID" value="CAD8286098.1"/>
    <property type="molecule type" value="Transcribed_RNA"/>
</dbReference>
<dbReference type="AlphaFoldDB" id="A0A7R9V629"/>
<evidence type="ECO:0000313" key="2">
    <source>
        <dbReference type="EMBL" id="CAD8286098.1"/>
    </source>
</evidence>
<organism evidence="2">
    <name type="scientific">Chlamydomonas euryale</name>
    <dbReference type="NCBI Taxonomy" id="1486919"/>
    <lineage>
        <taxon>Eukaryota</taxon>
        <taxon>Viridiplantae</taxon>
        <taxon>Chlorophyta</taxon>
        <taxon>core chlorophytes</taxon>
        <taxon>Chlorophyceae</taxon>
        <taxon>CS clade</taxon>
        <taxon>Chlamydomonadales</taxon>
        <taxon>Chlamydomonadaceae</taxon>
        <taxon>Chlamydomonas</taxon>
    </lineage>
</organism>
<protein>
    <submittedName>
        <fullName evidence="2">Uncharacterized protein</fullName>
    </submittedName>
</protein>
<accession>A0A7R9V629</accession>
<feature type="compositionally biased region" description="Polar residues" evidence="1">
    <location>
        <begin position="92"/>
        <end position="102"/>
    </location>
</feature>
<feature type="region of interest" description="Disordered" evidence="1">
    <location>
        <begin position="79"/>
        <end position="102"/>
    </location>
</feature>
<proteinExistence type="predicted"/>
<gene>
    <name evidence="2" type="ORF">CEUR00632_LOCUS6136</name>
</gene>
<sequence>MGTTAASPRRDHLYAHMTYRAVSDTERSVLSHTYDDGRHHKKRHMAEPGSGGPAQGPDMLHHKPDVRIACYVPFGGLAQQQPSRRTVAPTVTADTLSTSLRR</sequence>